<feature type="compositionally biased region" description="Basic and acidic residues" evidence="1">
    <location>
        <begin position="16"/>
        <end position="27"/>
    </location>
</feature>
<gene>
    <name evidence="2" type="ORF">EJB05_52242</name>
</gene>
<dbReference type="OrthoDB" id="695827at2759"/>
<dbReference type="Proteomes" id="UP000324897">
    <property type="component" value="Unassembled WGS sequence"/>
</dbReference>
<evidence type="ECO:0000313" key="3">
    <source>
        <dbReference type="Proteomes" id="UP000324897"/>
    </source>
</evidence>
<dbReference type="AlphaFoldDB" id="A0A5J9STK2"/>
<name>A0A5J9STK2_9POAL</name>
<dbReference type="Gramene" id="TVU02270">
    <property type="protein sequence ID" value="TVU02270"/>
    <property type="gene ID" value="EJB05_52242"/>
</dbReference>
<dbReference type="Gene3D" id="3.40.395.10">
    <property type="entry name" value="Adenoviral Proteinase, Chain A"/>
    <property type="match status" value="1"/>
</dbReference>
<accession>A0A5J9STK2</accession>
<protein>
    <submittedName>
        <fullName evidence="2">Uncharacterized protein</fullName>
    </submittedName>
</protein>
<organism evidence="2 3">
    <name type="scientific">Eragrostis curvula</name>
    <name type="common">weeping love grass</name>
    <dbReference type="NCBI Taxonomy" id="38414"/>
    <lineage>
        <taxon>Eukaryota</taxon>
        <taxon>Viridiplantae</taxon>
        <taxon>Streptophyta</taxon>
        <taxon>Embryophyta</taxon>
        <taxon>Tracheophyta</taxon>
        <taxon>Spermatophyta</taxon>
        <taxon>Magnoliopsida</taxon>
        <taxon>Liliopsida</taxon>
        <taxon>Poales</taxon>
        <taxon>Poaceae</taxon>
        <taxon>PACMAD clade</taxon>
        <taxon>Chloridoideae</taxon>
        <taxon>Eragrostideae</taxon>
        <taxon>Eragrostidinae</taxon>
        <taxon>Eragrostis</taxon>
    </lineage>
</organism>
<dbReference type="EMBL" id="RWGY01000343">
    <property type="protein sequence ID" value="TVU02270.1"/>
    <property type="molecule type" value="Genomic_DNA"/>
</dbReference>
<feature type="region of interest" description="Disordered" evidence="1">
    <location>
        <begin position="466"/>
        <end position="497"/>
    </location>
</feature>
<feature type="region of interest" description="Disordered" evidence="1">
    <location>
        <begin position="1"/>
        <end position="37"/>
    </location>
</feature>
<feature type="compositionally biased region" description="Basic and acidic residues" evidence="1">
    <location>
        <begin position="468"/>
        <end position="484"/>
    </location>
</feature>
<evidence type="ECO:0000256" key="1">
    <source>
        <dbReference type="SAM" id="MobiDB-lite"/>
    </source>
</evidence>
<proteinExistence type="predicted"/>
<reference evidence="2 3" key="1">
    <citation type="journal article" date="2019" name="Sci. Rep.">
        <title>A high-quality genome of Eragrostis curvula grass provides insights into Poaceae evolution and supports new strategies to enhance forage quality.</title>
        <authorList>
            <person name="Carballo J."/>
            <person name="Santos B.A.C.M."/>
            <person name="Zappacosta D."/>
            <person name="Garbus I."/>
            <person name="Selva J.P."/>
            <person name="Gallo C.A."/>
            <person name="Diaz A."/>
            <person name="Albertini E."/>
            <person name="Caccamo M."/>
            <person name="Echenique V."/>
        </authorList>
    </citation>
    <scope>NUCLEOTIDE SEQUENCE [LARGE SCALE GENOMIC DNA]</scope>
    <source>
        <strain evidence="3">cv. Victoria</strain>
        <tissue evidence="2">Leaf</tissue>
    </source>
</reference>
<comment type="caution">
    <text evidence="2">The sequence shown here is derived from an EMBL/GenBank/DDBJ whole genome shotgun (WGS) entry which is preliminary data.</text>
</comment>
<sequence length="497" mass="56004">MPVAKKPRTRLTSPSKETRKTKFHIEESTGQASHHHMMHEDLPSSAHQVVAATSCKTSSHPSTHVVIEQPNVWCMASEEKKGKKSANSCIRWLKSCRKDDEQLKWAWVVHNKPTPIKATGETIRSQFICCDSLKTEMCDLMLRLFGELDDMNGEPTFRHFLPAEWAALTLEHGSNLITEASPAVRSMFSGPHISYDVKLCRMIIAPVQCRKGEWSGYVWDFTKMRLSILDPLINESGSNGLEVQSRHDSIKQKLHRALLACRAKYCRSSGGCDHQESCCNDWPMVFIQGLGGKHVFKRYNSGMYMLHFARAFDGQNVKTVPKVKELAYDSQNCIDRYMQCVDVVVPGRSGGALLAAAHQAPHRHAHPGAQGPRARPGHVPAAKGDDVEALDDVTNFLNDDIREVVCWLTKELPDQDPQRRLRVVAVVRRQYQEDEYPLARKVYEHPSVSRSFDIMAWINSTGTKYTKRREAEKLRDHHGREVGREAQGPCISGASGS</sequence>
<evidence type="ECO:0000313" key="2">
    <source>
        <dbReference type="EMBL" id="TVU02270.1"/>
    </source>
</evidence>
<keyword evidence="3" id="KW-1185">Reference proteome</keyword>